<dbReference type="RefSeq" id="WP_002578495.1">
    <property type="nucleotide sequence ID" value="NZ_FRAH01000011.1"/>
</dbReference>
<proteinExistence type="predicted"/>
<dbReference type="OrthoDB" id="1970351at2"/>
<evidence type="ECO:0000313" key="1">
    <source>
        <dbReference type="EMBL" id="SHJ97060.1"/>
    </source>
</evidence>
<sequence length="145" mass="16408">MNVTFCGHSQITKADNIANWLRNVTQDLIEQGATTFYLGGYGEFDSLAASILREQKKKYPQIELVLVLAYLNTGRDVSGYDSTVYPPLENVPRRFSISHRNRWMVESADVVVAYVLHDWGGAATTLRCAKQKKKQIISYRDEMGS</sequence>
<organism evidence="1 2">
    <name type="scientific">Anaerotignum lactatifermentans DSM 14214</name>
    <dbReference type="NCBI Taxonomy" id="1121323"/>
    <lineage>
        <taxon>Bacteria</taxon>
        <taxon>Bacillati</taxon>
        <taxon>Bacillota</taxon>
        <taxon>Clostridia</taxon>
        <taxon>Lachnospirales</taxon>
        <taxon>Anaerotignaceae</taxon>
        <taxon>Anaerotignum</taxon>
    </lineage>
</organism>
<reference evidence="1 2" key="1">
    <citation type="submission" date="2016-11" db="EMBL/GenBank/DDBJ databases">
        <authorList>
            <person name="Jaros S."/>
            <person name="Januszkiewicz K."/>
            <person name="Wedrychowicz H."/>
        </authorList>
    </citation>
    <scope>NUCLEOTIDE SEQUENCE [LARGE SCALE GENOMIC DNA]</scope>
    <source>
        <strain evidence="1 2">DSM 14214</strain>
    </source>
</reference>
<dbReference type="AlphaFoldDB" id="A0A1M6NMW1"/>
<keyword evidence="2" id="KW-1185">Reference proteome</keyword>
<evidence type="ECO:0000313" key="2">
    <source>
        <dbReference type="Proteomes" id="UP000183975"/>
    </source>
</evidence>
<gene>
    <name evidence="1" type="ORF">SAMN02745138_00890</name>
</gene>
<dbReference type="SUPFAM" id="SSF102405">
    <property type="entry name" value="MCP/YpsA-like"/>
    <property type="match status" value="1"/>
</dbReference>
<accession>A0A1M6NMW1</accession>
<name>A0A1M6NMW1_9FIRM</name>
<dbReference type="EMBL" id="FRAH01000011">
    <property type="protein sequence ID" value="SHJ97060.1"/>
    <property type="molecule type" value="Genomic_DNA"/>
</dbReference>
<dbReference type="Gene3D" id="3.40.50.450">
    <property type="match status" value="1"/>
</dbReference>
<dbReference type="Proteomes" id="UP000183975">
    <property type="component" value="Unassembled WGS sequence"/>
</dbReference>
<protein>
    <submittedName>
        <fullName evidence="1">Uncharacterized SPBc2 prophage-derived protein YoqJ</fullName>
    </submittedName>
</protein>